<accession>A0A1F5L2T9</accession>
<proteinExistence type="predicted"/>
<feature type="transmembrane region" description="Helical" evidence="1">
    <location>
        <begin position="38"/>
        <end position="57"/>
    </location>
</feature>
<protein>
    <submittedName>
        <fullName evidence="2">Uncharacterized protein</fullName>
    </submittedName>
</protein>
<keyword evidence="1" id="KW-1133">Transmembrane helix</keyword>
<dbReference type="OrthoDB" id="4360438at2759"/>
<organism evidence="2 3">
    <name type="scientific">Penicillium arizonense</name>
    <dbReference type="NCBI Taxonomy" id="1835702"/>
    <lineage>
        <taxon>Eukaryota</taxon>
        <taxon>Fungi</taxon>
        <taxon>Dikarya</taxon>
        <taxon>Ascomycota</taxon>
        <taxon>Pezizomycotina</taxon>
        <taxon>Eurotiomycetes</taxon>
        <taxon>Eurotiomycetidae</taxon>
        <taxon>Eurotiales</taxon>
        <taxon>Aspergillaceae</taxon>
        <taxon>Penicillium</taxon>
    </lineage>
</organism>
<keyword evidence="1" id="KW-0472">Membrane</keyword>
<name>A0A1F5L2T9_PENAI</name>
<dbReference type="Proteomes" id="UP000177622">
    <property type="component" value="Unassembled WGS sequence"/>
</dbReference>
<reference evidence="2 3" key="1">
    <citation type="journal article" date="2016" name="Sci. Rep.">
        <title>Penicillium arizonense, a new, genome sequenced fungal species, reveals a high chemical diversity in secreted metabolites.</title>
        <authorList>
            <person name="Grijseels S."/>
            <person name="Nielsen J.C."/>
            <person name="Randelovic M."/>
            <person name="Nielsen J."/>
            <person name="Nielsen K.F."/>
            <person name="Workman M."/>
            <person name="Frisvad J.C."/>
        </authorList>
    </citation>
    <scope>NUCLEOTIDE SEQUENCE [LARGE SCALE GENOMIC DNA]</scope>
    <source>
        <strain evidence="2 3">CBS 141311</strain>
    </source>
</reference>
<feature type="transmembrane region" description="Helical" evidence="1">
    <location>
        <begin position="63"/>
        <end position="83"/>
    </location>
</feature>
<comment type="caution">
    <text evidence="2">The sequence shown here is derived from an EMBL/GenBank/DDBJ whole genome shotgun (WGS) entry which is preliminary data.</text>
</comment>
<evidence type="ECO:0000313" key="2">
    <source>
        <dbReference type="EMBL" id="OGE47320.1"/>
    </source>
</evidence>
<feature type="transmembrane region" description="Helical" evidence="1">
    <location>
        <begin position="95"/>
        <end position="114"/>
    </location>
</feature>
<dbReference type="RefSeq" id="XP_022482779.1">
    <property type="nucleotide sequence ID" value="XM_022637353.1"/>
</dbReference>
<keyword evidence="1" id="KW-0812">Transmembrane</keyword>
<feature type="transmembrane region" description="Helical" evidence="1">
    <location>
        <begin position="120"/>
        <end position="144"/>
    </location>
</feature>
<gene>
    <name evidence="2" type="ORF">PENARI_c049G06489</name>
</gene>
<dbReference type="AlphaFoldDB" id="A0A1F5L2T9"/>
<dbReference type="EMBL" id="LXJU01000049">
    <property type="protein sequence ID" value="OGE47320.1"/>
    <property type="molecule type" value="Genomic_DNA"/>
</dbReference>
<dbReference type="GeneID" id="34582087"/>
<keyword evidence="3" id="KW-1185">Reference proteome</keyword>
<sequence>MGPSALLGYSVIPTTTSIFQQRENTFTPRLLRIVYPPFAVLSALAKVAFSLAGTFLLSSVHPGGLFILFVDYLGVAAWFWWMVGQSTLARAKLQYISCYLSVMALLLLVVAIIGTLGESWIIALEIELFIIAISTPSLQSAAWAA</sequence>
<evidence type="ECO:0000256" key="1">
    <source>
        <dbReference type="SAM" id="Phobius"/>
    </source>
</evidence>
<evidence type="ECO:0000313" key="3">
    <source>
        <dbReference type="Proteomes" id="UP000177622"/>
    </source>
</evidence>